<name>A0A916BE66_9PROT</name>
<sequence>MVKESISILGLWVQIHTSIIRYTPVYANPEKHAELFEIVGVIKLPALMIGIHRIYKPLGMPVQ</sequence>
<organism evidence="1 2">
    <name type="scientific">Candidatus Nitrotoga fabula</name>
    <dbReference type="NCBI Taxonomy" id="2182327"/>
    <lineage>
        <taxon>Bacteria</taxon>
        <taxon>Pseudomonadati</taxon>
        <taxon>Pseudomonadota</taxon>
        <taxon>Betaproteobacteria</taxon>
        <taxon>Nitrosomonadales</taxon>
        <taxon>Gallionellaceae</taxon>
        <taxon>Candidatus Nitrotoga</taxon>
    </lineage>
</organism>
<gene>
    <name evidence="1" type="ORF">NTGZN8_60148</name>
</gene>
<evidence type="ECO:0000313" key="1">
    <source>
        <dbReference type="EMBL" id="CAE6736119.1"/>
    </source>
</evidence>
<protein>
    <submittedName>
        <fullName evidence="1">Uncharacterized protein</fullName>
    </submittedName>
</protein>
<reference evidence="1" key="1">
    <citation type="submission" date="2021-02" db="EMBL/GenBank/DDBJ databases">
        <authorList>
            <person name="Han P."/>
        </authorList>
    </citation>
    <scope>NUCLEOTIDE SEQUENCE</scope>
    <source>
        <strain evidence="1">Candidatus Nitrotoga sp. ZN8</strain>
    </source>
</reference>
<keyword evidence="2" id="KW-1185">Reference proteome</keyword>
<dbReference type="AlphaFoldDB" id="A0A916BE66"/>
<proteinExistence type="predicted"/>
<dbReference type="EMBL" id="CAJNBL010000041">
    <property type="protein sequence ID" value="CAE6736119.1"/>
    <property type="molecule type" value="Genomic_DNA"/>
</dbReference>
<dbReference type="Proteomes" id="UP000675882">
    <property type="component" value="Unassembled WGS sequence"/>
</dbReference>
<comment type="caution">
    <text evidence="1">The sequence shown here is derived from an EMBL/GenBank/DDBJ whole genome shotgun (WGS) entry which is preliminary data.</text>
</comment>
<evidence type="ECO:0000313" key="2">
    <source>
        <dbReference type="Proteomes" id="UP000675882"/>
    </source>
</evidence>
<accession>A0A916BE66</accession>